<dbReference type="EMBL" id="FMSV02000556">
    <property type="protein sequence ID" value="SEH08825.1"/>
    <property type="molecule type" value="Genomic_DNA"/>
</dbReference>
<organism evidence="1 2">
    <name type="scientific">Candidatus Venteria ishoeyi</name>
    <dbReference type="NCBI Taxonomy" id="1899563"/>
    <lineage>
        <taxon>Bacteria</taxon>
        <taxon>Pseudomonadati</taxon>
        <taxon>Pseudomonadota</taxon>
        <taxon>Gammaproteobacteria</taxon>
        <taxon>Thiotrichales</taxon>
        <taxon>Thiotrichaceae</taxon>
        <taxon>Venteria</taxon>
    </lineage>
</organism>
<name>A0A1H6FIE2_9GAMM</name>
<keyword evidence="2" id="KW-1185">Reference proteome</keyword>
<proteinExistence type="predicted"/>
<gene>
    <name evidence="1" type="ORF">MBHS_04718</name>
</gene>
<protein>
    <submittedName>
        <fullName evidence="1">Uncharacterized protein</fullName>
    </submittedName>
</protein>
<sequence>MHTIYRINADELNADFVDALKTLFRHKHIEIMVHETPVTDTKELEERRNLLAAETQEALALFRQGDLPAQSSNEVIKALQADLTES</sequence>
<evidence type="ECO:0000313" key="2">
    <source>
        <dbReference type="Proteomes" id="UP000236724"/>
    </source>
</evidence>
<dbReference type="AlphaFoldDB" id="A0A1H6FIE2"/>
<accession>A0A1H6FIE2</accession>
<dbReference type="Proteomes" id="UP000236724">
    <property type="component" value="Unassembled WGS sequence"/>
</dbReference>
<evidence type="ECO:0000313" key="1">
    <source>
        <dbReference type="EMBL" id="SEH08825.1"/>
    </source>
</evidence>
<reference evidence="1 2" key="1">
    <citation type="submission" date="2016-10" db="EMBL/GenBank/DDBJ databases">
        <authorList>
            <person name="de Groot N.N."/>
        </authorList>
    </citation>
    <scope>NUCLEOTIDE SEQUENCE [LARGE SCALE GENOMIC DNA]</scope>
    <source>
        <strain evidence="1">MBHS1</strain>
    </source>
</reference>